<evidence type="ECO:0000256" key="5">
    <source>
        <dbReference type="ARBA" id="ARBA00023136"/>
    </source>
</evidence>
<gene>
    <name evidence="8" type="ORF">N7460_008511</name>
</gene>
<evidence type="ECO:0000256" key="6">
    <source>
        <dbReference type="SAM" id="Phobius"/>
    </source>
</evidence>
<dbReference type="Gene3D" id="1.20.1250.20">
    <property type="entry name" value="MFS general substrate transporter like domains"/>
    <property type="match status" value="1"/>
</dbReference>
<dbReference type="Pfam" id="PF00083">
    <property type="entry name" value="Sugar_tr"/>
    <property type="match status" value="1"/>
</dbReference>
<evidence type="ECO:0000256" key="1">
    <source>
        <dbReference type="ARBA" id="ARBA00004141"/>
    </source>
</evidence>
<dbReference type="AlphaFoldDB" id="A0AAD6I5S0"/>
<evidence type="ECO:0000256" key="4">
    <source>
        <dbReference type="ARBA" id="ARBA00022989"/>
    </source>
</evidence>
<dbReference type="PANTHER" id="PTHR48022">
    <property type="entry name" value="PLASTIDIC GLUCOSE TRANSPORTER 4"/>
    <property type="match status" value="1"/>
</dbReference>
<proteinExistence type="inferred from homology"/>
<keyword evidence="3 6" id="KW-0812">Transmembrane</keyword>
<name>A0AAD6I5S0_PENCN</name>
<feature type="transmembrane region" description="Helical" evidence="6">
    <location>
        <begin position="37"/>
        <end position="58"/>
    </location>
</feature>
<reference evidence="8" key="1">
    <citation type="journal article" date="2023" name="IMA Fungus">
        <title>Comparative genomic study of the Penicillium genus elucidates a diverse pangenome and 15 lateral gene transfer events.</title>
        <authorList>
            <person name="Petersen C."/>
            <person name="Sorensen T."/>
            <person name="Nielsen M.R."/>
            <person name="Sondergaard T.E."/>
            <person name="Sorensen J.L."/>
            <person name="Fitzpatrick D.A."/>
            <person name="Frisvad J.C."/>
            <person name="Nielsen K.L."/>
        </authorList>
    </citation>
    <scope>NUCLEOTIDE SEQUENCE</scope>
    <source>
        <strain evidence="8">IBT 15450</strain>
    </source>
</reference>
<keyword evidence="4 6" id="KW-1133">Transmembrane helix</keyword>
<accession>A0AAD6I5S0</accession>
<dbReference type="SUPFAM" id="SSF103473">
    <property type="entry name" value="MFS general substrate transporter"/>
    <property type="match status" value="1"/>
</dbReference>
<dbReference type="EMBL" id="JAQJZL010000010">
    <property type="protein sequence ID" value="KAJ6034336.1"/>
    <property type="molecule type" value="Genomic_DNA"/>
</dbReference>
<dbReference type="PROSITE" id="PS50850">
    <property type="entry name" value="MFS"/>
    <property type="match status" value="1"/>
</dbReference>
<sequence length="149" mass="16544">MAMFLVGRFIAGVGAAILACIVPIYQAEFSTSETRGTMVAVTGIMYAVGYTLAEWLGFACYCMKPAGPAASFSWRFPLAFQVIFSHIVLAGSSLIPFSPRWLLQQGKTEEAFETVRRLHSTPDDVHHAKAEQEFHLIAREFEHNRSMAI</sequence>
<evidence type="ECO:0000313" key="9">
    <source>
        <dbReference type="Proteomes" id="UP001219568"/>
    </source>
</evidence>
<comment type="similarity">
    <text evidence="2">Belongs to the major facilitator superfamily. Sugar transporter (TC 2.A.1.1) family.</text>
</comment>
<dbReference type="InterPro" id="IPR036259">
    <property type="entry name" value="MFS_trans_sf"/>
</dbReference>
<dbReference type="InterPro" id="IPR050360">
    <property type="entry name" value="MFS_Sugar_Transporters"/>
</dbReference>
<organism evidence="8 9">
    <name type="scientific">Penicillium canescens</name>
    <dbReference type="NCBI Taxonomy" id="5083"/>
    <lineage>
        <taxon>Eukaryota</taxon>
        <taxon>Fungi</taxon>
        <taxon>Dikarya</taxon>
        <taxon>Ascomycota</taxon>
        <taxon>Pezizomycotina</taxon>
        <taxon>Eurotiomycetes</taxon>
        <taxon>Eurotiomycetidae</taxon>
        <taxon>Eurotiales</taxon>
        <taxon>Aspergillaceae</taxon>
        <taxon>Penicillium</taxon>
    </lineage>
</organism>
<feature type="domain" description="Major facilitator superfamily (MFS) profile" evidence="7">
    <location>
        <begin position="1"/>
        <end position="149"/>
    </location>
</feature>
<comment type="subcellular location">
    <subcellularLocation>
        <location evidence="1">Membrane</location>
        <topology evidence="1">Multi-pass membrane protein</topology>
    </subcellularLocation>
</comment>
<comment type="caution">
    <text evidence="8">The sequence shown here is derived from an EMBL/GenBank/DDBJ whole genome shotgun (WGS) entry which is preliminary data.</text>
</comment>
<reference evidence="8" key="2">
    <citation type="submission" date="2023-01" db="EMBL/GenBank/DDBJ databases">
        <authorList>
            <person name="Petersen C."/>
        </authorList>
    </citation>
    <scope>NUCLEOTIDE SEQUENCE</scope>
    <source>
        <strain evidence="8">IBT 15450</strain>
    </source>
</reference>
<keyword evidence="9" id="KW-1185">Reference proteome</keyword>
<feature type="transmembrane region" description="Helical" evidence="6">
    <location>
        <begin position="78"/>
        <end position="97"/>
    </location>
</feature>
<dbReference type="GO" id="GO:0005351">
    <property type="term" value="F:carbohydrate:proton symporter activity"/>
    <property type="evidence" value="ECO:0007669"/>
    <property type="project" value="TreeGrafter"/>
</dbReference>
<dbReference type="InterPro" id="IPR020846">
    <property type="entry name" value="MFS_dom"/>
</dbReference>
<dbReference type="InterPro" id="IPR005828">
    <property type="entry name" value="MFS_sugar_transport-like"/>
</dbReference>
<evidence type="ECO:0000256" key="2">
    <source>
        <dbReference type="ARBA" id="ARBA00010992"/>
    </source>
</evidence>
<dbReference type="PANTHER" id="PTHR48022:SF38">
    <property type="entry name" value="MAJOR FACILITATOR SUPERFAMILY (MFS) PROFILE DOMAIN-CONTAINING PROTEIN-RELATED"/>
    <property type="match status" value="1"/>
</dbReference>
<dbReference type="Proteomes" id="UP001219568">
    <property type="component" value="Unassembled WGS sequence"/>
</dbReference>
<evidence type="ECO:0000313" key="8">
    <source>
        <dbReference type="EMBL" id="KAJ6034336.1"/>
    </source>
</evidence>
<keyword evidence="5 6" id="KW-0472">Membrane</keyword>
<dbReference type="GO" id="GO:0016020">
    <property type="term" value="C:membrane"/>
    <property type="evidence" value="ECO:0007669"/>
    <property type="project" value="UniProtKB-SubCell"/>
</dbReference>
<feature type="transmembrane region" description="Helical" evidence="6">
    <location>
        <begin position="6"/>
        <end position="25"/>
    </location>
</feature>
<evidence type="ECO:0000259" key="7">
    <source>
        <dbReference type="PROSITE" id="PS50850"/>
    </source>
</evidence>
<protein>
    <recommendedName>
        <fullName evidence="7">Major facilitator superfamily (MFS) profile domain-containing protein</fullName>
    </recommendedName>
</protein>
<evidence type="ECO:0000256" key="3">
    <source>
        <dbReference type="ARBA" id="ARBA00022692"/>
    </source>
</evidence>